<dbReference type="Pfam" id="PF00075">
    <property type="entry name" value="RNase_H"/>
    <property type="match status" value="1"/>
</dbReference>
<gene>
    <name evidence="2" type="ORF">BCR41DRAFT_401628</name>
</gene>
<dbReference type="GeneID" id="33571077"/>
<name>A0A1Y2G7F2_9FUNG</name>
<keyword evidence="3" id="KW-1185">Reference proteome</keyword>
<dbReference type="RefSeq" id="XP_021876021.1">
    <property type="nucleotide sequence ID" value="XM_022029234.1"/>
</dbReference>
<dbReference type="InParanoid" id="A0A1Y2G7F2"/>
<dbReference type="GO" id="GO:0003676">
    <property type="term" value="F:nucleic acid binding"/>
    <property type="evidence" value="ECO:0007669"/>
    <property type="project" value="InterPro"/>
</dbReference>
<dbReference type="InterPro" id="IPR036397">
    <property type="entry name" value="RNaseH_sf"/>
</dbReference>
<evidence type="ECO:0000259" key="1">
    <source>
        <dbReference type="PROSITE" id="PS50879"/>
    </source>
</evidence>
<dbReference type="InterPro" id="IPR002156">
    <property type="entry name" value="RNaseH_domain"/>
</dbReference>
<organism evidence="2 3">
    <name type="scientific">Lobosporangium transversale</name>
    <dbReference type="NCBI Taxonomy" id="64571"/>
    <lineage>
        <taxon>Eukaryota</taxon>
        <taxon>Fungi</taxon>
        <taxon>Fungi incertae sedis</taxon>
        <taxon>Mucoromycota</taxon>
        <taxon>Mortierellomycotina</taxon>
        <taxon>Mortierellomycetes</taxon>
        <taxon>Mortierellales</taxon>
        <taxon>Mortierellaceae</taxon>
        <taxon>Lobosporangium</taxon>
    </lineage>
</organism>
<reference evidence="2 3" key="1">
    <citation type="submission" date="2016-07" db="EMBL/GenBank/DDBJ databases">
        <title>Pervasive Adenine N6-methylation of Active Genes in Fungi.</title>
        <authorList>
            <consortium name="DOE Joint Genome Institute"/>
            <person name="Mondo S.J."/>
            <person name="Dannebaum R.O."/>
            <person name="Kuo R.C."/>
            <person name="Labutti K."/>
            <person name="Haridas S."/>
            <person name="Kuo A."/>
            <person name="Salamov A."/>
            <person name="Ahrendt S.R."/>
            <person name="Lipzen A."/>
            <person name="Sullivan W."/>
            <person name="Andreopoulos W.B."/>
            <person name="Clum A."/>
            <person name="Lindquist E."/>
            <person name="Daum C."/>
            <person name="Ramamoorthy G.K."/>
            <person name="Gryganskyi A."/>
            <person name="Culley D."/>
            <person name="Magnuson J.K."/>
            <person name="James T.Y."/>
            <person name="O'Malley M.A."/>
            <person name="Stajich J.E."/>
            <person name="Spatafora J.W."/>
            <person name="Visel A."/>
            <person name="Grigoriev I.V."/>
        </authorList>
    </citation>
    <scope>NUCLEOTIDE SEQUENCE [LARGE SCALE GENOMIC DNA]</scope>
    <source>
        <strain evidence="2 3">NRRL 3116</strain>
    </source>
</reference>
<evidence type="ECO:0000313" key="3">
    <source>
        <dbReference type="Proteomes" id="UP000193648"/>
    </source>
</evidence>
<feature type="domain" description="RNase H type-1" evidence="1">
    <location>
        <begin position="8"/>
        <end position="140"/>
    </location>
</feature>
<dbReference type="SUPFAM" id="SSF53098">
    <property type="entry name" value="Ribonuclease H-like"/>
    <property type="match status" value="1"/>
</dbReference>
<proteinExistence type="predicted"/>
<dbReference type="AlphaFoldDB" id="A0A1Y2G7F2"/>
<protein>
    <recommendedName>
        <fullName evidence="1">RNase H type-1 domain-containing protein</fullName>
    </recommendedName>
</protein>
<dbReference type="GO" id="GO:0004523">
    <property type="term" value="F:RNA-DNA hybrid ribonuclease activity"/>
    <property type="evidence" value="ECO:0007669"/>
    <property type="project" value="InterPro"/>
</dbReference>
<sequence length="156" mass="16997">MNDLNPLIIDPITSRNNGTGVVIDNETAKMIKDLGVLGTIEGHVSSTTAEAAGLLSAICSCPRGRKATIFCDCKPVVDQFAVIAKSTEKIPTRWRCADLWHMIYEAYEKQGRRITVQWTPSHSGKDGNTIADQWANKAHSSGLASWRIKKATGATK</sequence>
<dbReference type="InterPro" id="IPR012337">
    <property type="entry name" value="RNaseH-like_sf"/>
</dbReference>
<dbReference type="PROSITE" id="PS50879">
    <property type="entry name" value="RNASE_H_1"/>
    <property type="match status" value="1"/>
</dbReference>
<dbReference type="Proteomes" id="UP000193648">
    <property type="component" value="Unassembled WGS sequence"/>
</dbReference>
<evidence type="ECO:0000313" key="2">
    <source>
        <dbReference type="EMBL" id="ORY99787.1"/>
    </source>
</evidence>
<comment type="caution">
    <text evidence="2">The sequence shown here is derived from an EMBL/GenBank/DDBJ whole genome shotgun (WGS) entry which is preliminary data.</text>
</comment>
<accession>A0A1Y2G7F2</accession>
<dbReference type="EMBL" id="MCFF01000065">
    <property type="protein sequence ID" value="ORY99787.1"/>
    <property type="molecule type" value="Genomic_DNA"/>
</dbReference>
<dbReference type="Gene3D" id="3.30.420.10">
    <property type="entry name" value="Ribonuclease H-like superfamily/Ribonuclease H"/>
    <property type="match status" value="1"/>
</dbReference>